<accession>A0A9D6LAG1</accession>
<evidence type="ECO:0000256" key="4">
    <source>
        <dbReference type="ARBA" id="ARBA00023015"/>
    </source>
</evidence>
<dbReference type="InterPro" id="IPR025943">
    <property type="entry name" value="Sigma_54_int_dom_ATP-bd_2"/>
</dbReference>
<dbReference type="SUPFAM" id="SSF46689">
    <property type="entry name" value="Homeodomain-like"/>
    <property type="match status" value="1"/>
</dbReference>
<gene>
    <name evidence="10" type="ORF">HY076_01890</name>
</gene>
<dbReference type="CDD" id="cd00009">
    <property type="entry name" value="AAA"/>
    <property type="match status" value="1"/>
</dbReference>
<dbReference type="SMART" id="SM00382">
    <property type="entry name" value="AAA"/>
    <property type="match status" value="1"/>
</dbReference>
<dbReference type="GO" id="GO:0005524">
    <property type="term" value="F:ATP binding"/>
    <property type="evidence" value="ECO:0007669"/>
    <property type="project" value="UniProtKB-KW"/>
</dbReference>
<name>A0A9D6LAG1_UNCEI</name>
<dbReference type="PANTHER" id="PTHR32071:SF113">
    <property type="entry name" value="ALGINATE BIOSYNTHESIS TRANSCRIPTIONAL REGULATORY PROTEIN ALGB"/>
    <property type="match status" value="1"/>
</dbReference>
<dbReference type="GO" id="GO:0006355">
    <property type="term" value="P:regulation of DNA-templated transcription"/>
    <property type="evidence" value="ECO:0007669"/>
    <property type="project" value="InterPro"/>
</dbReference>
<dbReference type="Pfam" id="PF00072">
    <property type="entry name" value="Response_reg"/>
    <property type="match status" value="1"/>
</dbReference>
<dbReference type="Gene3D" id="1.10.8.60">
    <property type="match status" value="1"/>
</dbReference>
<evidence type="ECO:0000256" key="3">
    <source>
        <dbReference type="ARBA" id="ARBA00022840"/>
    </source>
</evidence>
<keyword evidence="2" id="KW-0547">Nucleotide-binding</keyword>
<dbReference type="EMBL" id="JACQAY010000056">
    <property type="protein sequence ID" value="MBI3539009.1"/>
    <property type="molecule type" value="Genomic_DNA"/>
</dbReference>
<keyword evidence="6" id="KW-0804">Transcription</keyword>
<feature type="modified residue" description="4-aspartylphosphate" evidence="7">
    <location>
        <position position="54"/>
    </location>
</feature>
<evidence type="ECO:0000256" key="2">
    <source>
        <dbReference type="ARBA" id="ARBA00022741"/>
    </source>
</evidence>
<keyword evidence="1 7" id="KW-0597">Phosphoprotein</keyword>
<dbReference type="FunFam" id="3.40.50.300:FF:000006">
    <property type="entry name" value="DNA-binding transcriptional regulator NtrC"/>
    <property type="match status" value="1"/>
</dbReference>
<dbReference type="InterPro" id="IPR002078">
    <property type="entry name" value="Sigma_54_int"/>
</dbReference>
<sequence>MSKANIVVVDDQDSIRHFVSKALEDEGYTVRAAGSVRETRQALEHDMPDLLLLDLKLPDGTGIELLREIKRVQPEVPVILMTAFGELETAVEAMSAGAFWFVKKPFQNDELLALVARALESQRLWLELRRLRHQAFADEDYLHSSSPSMQEAYATAEQVSRGDTTTVLLEGESGTGKEYFANLIHRMSARHDKPFVEINCAAIPRELLESELFGHEKGAFTDARTQKLGLMELANGGTLFLDEIGEMSPMLQVKLLRVLERRTFKRVGGTKDITVNLRIISATNQNLEKLVQEGGFREDLYYRLKVVPLWVPPLRDRKDDVVPLARLFMDRFARQFKKGFRDISPAAERILLGYGWPGNIRELRNLFERTVLLEVGEVLEPQHLKLAPRSHGAAAESVTIGQRIDAYLNGAIAEDGIPFEPLVEELERALIVHASCVTKWNQSRTAELLHLKRDKLRYRMKIYQLQDGDGTAAIPNRSAAPAREE</sequence>
<dbReference type="PROSITE" id="PS50045">
    <property type="entry name" value="SIGMA54_INTERACT_4"/>
    <property type="match status" value="1"/>
</dbReference>
<evidence type="ECO:0000259" key="9">
    <source>
        <dbReference type="PROSITE" id="PS50110"/>
    </source>
</evidence>
<dbReference type="InterPro" id="IPR027417">
    <property type="entry name" value="P-loop_NTPase"/>
</dbReference>
<comment type="caution">
    <text evidence="10">The sequence shown here is derived from an EMBL/GenBank/DDBJ whole genome shotgun (WGS) entry which is preliminary data.</text>
</comment>
<dbReference type="Pfam" id="PF00158">
    <property type="entry name" value="Sigma54_activat"/>
    <property type="match status" value="1"/>
</dbReference>
<dbReference type="Gene3D" id="3.40.50.300">
    <property type="entry name" value="P-loop containing nucleotide triphosphate hydrolases"/>
    <property type="match status" value="1"/>
</dbReference>
<dbReference type="GO" id="GO:0000160">
    <property type="term" value="P:phosphorelay signal transduction system"/>
    <property type="evidence" value="ECO:0007669"/>
    <property type="project" value="InterPro"/>
</dbReference>
<dbReference type="SUPFAM" id="SSF52540">
    <property type="entry name" value="P-loop containing nucleoside triphosphate hydrolases"/>
    <property type="match status" value="1"/>
</dbReference>
<dbReference type="PROSITE" id="PS00688">
    <property type="entry name" value="SIGMA54_INTERACT_3"/>
    <property type="match status" value="1"/>
</dbReference>
<dbReference type="InterPro" id="IPR025662">
    <property type="entry name" value="Sigma_54_int_dom_ATP-bd_1"/>
</dbReference>
<evidence type="ECO:0000256" key="7">
    <source>
        <dbReference type="PROSITE-ProRule" id="PRU00169"/>
    </source>
</evidence>
<dbReference type="Pfam" id="PF02954">
    <property type="entry name" value="HTH_8"/>
    <property type="match status" value="1"/>
</dbReference>
<dbReference type="Gene3D" id="3.40.50.2300">
    <property type="match status" value="1"/>
</dbReference>
<proteinExistence type="predicted"/>
<evidence type="ECO:0000313" key="10">
    <source>
        <dbReference type="EMBL" id="MBI3539009.1"/>
    </source>
</evidence>
<organism evidence="10 11">
    <name type="scientific">Eiseniibacteriota bacterium</name>
    <dbReference type="NCBI Taxonomy" id="2212470"/>
    <lineage>
        <taxon>Bacteria</taxon>
        <taxon>Candidatus Eiseniibacteriota</taxon>
    </lineage>
</organism>
<keyword evidence="4" id="KW-0805">Transcription regulation</keyword>
<dbReference type="InterPro" id="IPR011006">
    <property type="entry name" value="CheY-like_superfamily"/>
</dbReference>
<reference evidence="10" key="1">
    <citation type="submission" date="2020-07" db="EMBL/GenBank/DDBJ databases">
        <title>Huge and variable diversity of episymbiotic CPR bacteria and DPANN archaea in groundwater ecosystems.</title>
        <authorList>
            <person name="He C.Y."/>
            <person name="Keren R."/>
            <person name="Whittaker M."/>
            <person name="Farag I.F."/>
            <person name="Doudna J."/>
            <person name="Cate J.H.D."/>
            <person name="Banfield J.F."/>
        </authorList>
    </citation>
    <scope>NUCLEOTIDE SEQUENCE</scope>
    <source>
        <strain evidence="10">NC_groundwater_928_Pr1_S-0.2um_72_17</strain>
    </source>
</reference>
<feature type="domain" description="Sigma-54 factor interaction" evidence="8">
    <location>
        <begin position="142"/>
        <end position="372"/>
    </location>
</feature>
<dbReference type="Gene3D" id="1.10.10.60">
    <property type="entry name" value="Homeodomain-like"/>
    <property type="match status" value="1"/>
</dbReference>
<dbReference type="InterPro" id="IPR058031">
    <property type="entry name" value="AAA_lid_NorR"/>
</dbReference>
<dbReference type="SUPFAM" id="SSF52172">
    <property type="entry name" value="CheY-like"/>
    <property type="match status" value="1"/>
</dbReference>
<dbReference type="PROSITE" id="PS00676">
    <property type="entry name" value="SIGMA54_INTERACT_2"/>
    <property type="match status" value="1"/>
</dbReference>
<evidence type="ECO:0000259" key="8">
    <source>
        <dbReference type="PROSITE" id="PS50045"/>
    </source>
</evidence>
<dbReference type="SMART" id="SM00448">
    <property type="entry name" value="REC"/>
    <property type="match status" value="1"/>
</dbReference>
<protein>
    <submittedName>
        <fullName evidence="10">Sigma-54-dependent Fis family transcriptional regulator</fullName>
    </submittedName>
</protein>
<dbReference type="PROSITE" id="PS00675">
    <property type="entry name" value="SIGMA54_INTERACT_1"/>
    <property type="match status" value="1"/>
</dbReference>
<dbReference type="GO" id="GO:0043565">
    <property type="term" value="F:sequence-specific DNA binding"/>
    <property type="evidence" value="ECO:0007669"/>
    <property type="project" value="InterPro"/>
</dbReference>
<dbReference type="PROSITE" id="PS50110">
    <property type="entry name" value="RESPONSE_REGULATORY"/>
    <property type="match status" value="1"/>
</dbReference>
<evidence type="ECO:0000256" key="1">
    <source>
        <dbReference type="ARBA" id="ARBA00022553"/>
    </source>
</evidence>
<keyword evidence="3" id="KW-0067">ATP-binding</keyword>
<evidence type="ECO:0000313" key="11">
    <source>
        <dbReference type="Proteomes" id="UP000807850"/>
    </source>
</evidence>
<dbReference type="InterPro" id="IPR009057">
    <property type="entry name" value="Homeodomain-like_sf"/>
</dbReference>
<dbReference type="Pfam" id="PF25601">
    <property type="entry name" value="AAA_lid_14"/>
    <property type="match status" value="1"/>
</dbReference>
<dbReference type="InterPro" id="IPR003593">
    <property type="entry name" value="AAA+_ATPase"/>
</dbReference>
<evidence type="ECO:0000256" key="6">
    <source>
        <dbReference type="ARBA" id="ARBA00023163"/>
    </source>
</evidence>
<evidence type="ECO:0000256" key="5">
    <source>
        <dbReference type="ARBA" id="ARBA00023125"/>
    </source>
</evidence>
<dbReference type="InterPro" id="IPR002197">
    <property type="entry name" value="HTH_Fis"/>
</dbReference>
<dbReference type="FunFam" id="3.40.50.2300:FF:000018">
    <property type="entry name" value="DNA-binding transcriptional regulator NtrC"/>
    <property type="match status" value="1"/>
</dbReference>
<feature type="domain" description="Response regulatory" evidence="9">
    <location>
        <begin position="5"/>
        <end position="119"/>
    </location>
</feature>
<dbReference type="AlphaFoldDB" id="A0A9D6LAG1"/>
<dbReference type="Proteomes" id="UP000807850">
    <property type="component" value="Unassembled WGS sequence"/>
</dbReference>
<dbReference type="PANTHER" id="PTHR32071">
    <property type="entry name" value="TRANSCRIPTIONAL REGULATORY PROTEIN"/>
    <property type="match status" value="1"/>
</dbReference>
<dbReference type="InterPro" id="IPR025944">
    <property type="entry name" value="Sigma_54_int_dom_CS"/>
</dbReference>
<dbReference type="InterPro" id="IPR001789">
    <property type="entry name" value="Sig_transdc_resp-reg_receiver"/>
</dbReference>
<keyword evidence="5" id="KW-0238">DNA-binding</keyword>